<dbReference type="AlphaFoldDB" id="A0A485L617"/>
<evidence type="ECO:0000313" key="1">
    <source>
        <dbReference type="EMBL" id="KAF0692859.1"/>
    </source>
</evidence>
<reference evidence="1" key="2">
    <citation type="submission" date="2019-06" db="EMBL/GenBank/DDBJ databases">
        <title>Genomics analysis of Aphanomyces spp. identifies a new class of oomycete effector associated with host adaptation.</title>
        <authorList>
            <person name="Gaulin E."/>
        </authorList>
    </citation>
    <scope>NUCLEOTIDE SEQUENCE</scope>
    <source>
        <strain evidence="1">CBS 578.67</strain>
    </source>
</reference>
<dbReference type="EMBL" id="VJMH01005802">
    <property type="protein sequence ID" value="KAF0692859.1"/>
    <property type="molecule type" value="Genomic_DNA"/>
</dbReference>
<accession>A0A485L617</accession>
<dbReference type="Pfam" id="PF04134">
    <property type="entry name" value="DCC1-like"/>
    <property type="match status" value="1"/>
</dbReference>
<gene>
    <name evidence="2" type="primary">Aste57867_16105</name>
    <name evidence="1" type="ORF">As57867_016049</name>
    <name evidence="2" type="ORF">ASTE57867_16105</name>
</gene>
<name>A0A485L617_9STRA</name>
<keyword evidence="3" id="KW-1185">Reference proteome</keyword>
<dbReference type="EMBL" id="CAADRA010005823">
    <property type="protein sequence ID" value="VFT92888.1"/>
    <property type="molecule type" value="Genomic_DNA"/>
</dbReference>
<protein>
    <submittedName>
        <fullName evidence="2">Aste57867_16105 protein</fullName>
    </submittedName>
</protein>
<evidence type="ECO:0000313" key="2">
    <source>
        <dbReference type="EMBL" id="VFT92888.1"/>
    </source>
</evidence>
<dbReference type="Proteomes" id="UP000332933">
    <property type="component" value="Unassembled WGS sequence"/>
</dbReference>
<dbReference type="GO" id="GO:0015035">
    <property type="term" value="F:protein-disulfide reductase activity"/>
    <property type="evidence" value="ECO:0007669"/>
    <property type="project" value="InterPro"/>
</dbReference>
<sequence length="162" mass="18455">MLLAQRVGRRVLLSARIDLRCPPPPMVLRGMTTDASEKLVRVWWDSQCPLCTKEISLMKSLDSRRAIDFVDLHNPHENPIGTCPLRIEDALARFHAQDVATTKVVSGAAAFALMWTVLPRPFRWVGAHAQKNPAFLAFLEDAYVLFLTRYRPSFQRIARRLS</sequence>
<proteinExistence type="predicted"/>
<organism evidence="2 3">
    <name type="scientific">Aphanomyces stellatus</name>
    <dbReference type="NCBI Taxonomy" id="120398"/>
    <lineage>
        <taxon>Eukaryota</taxon>
        <taxon>Sar</taxon>
        <taxon>Stramenopiles</taxon>
        <taxon>Oomycota</taxon>
        <taxon>Saprolegniomycetes</taxon>
        <taxon>Saprolegniales</taxon>
        <taxon>Verrucalvaceae</taxon>
        <taxon>Aphanomyces</taxon>
    </lineage>
</organism>
<dbReference type="InterPro" id="IPR007263">
    <property type="entry name" value="DCC1-like"/>
</dbReference>
<evidence type="ECO:0000313" key="3">
    <source>
        <dbReference type="Proteomes" id="UP000332933"/>
    </source>
</evidence>
<reference evidence="2 3" key="1">
    <citation type="submission" date="2019-03" db="EMBL/GenBank/DDBJ databases">
        <authorList>
            <person name="Gaulin E."/>
            <person name="Dumas B."/>
        </authorList>
    </citation>
    <scope>NUCLEOTIDE SEQUENCE [LARGE SCALE GENOMIC DNA]</scope>
    <source>
        <strain evidence="2">CBS 568.67</strain>
    </source>
</reference>
<dbReference type="OrthoDB" id="2150473at2759"/>